<feature type="region of interest" description="Disordered" evidence="1">
    <location>
        <begin position="32"/>
        <end position="90"/>
    </location>
</feature>
<evidence type="ECO:0000313" key="2">
    <source>
        <dbReference type="EMBL" id="KAL0120305.1"/>
    </source>
</evidence>
<reference evidence="2 3" key="1">
    <citation type="submission" date="2023-03" db="EMBL/GenBank/DDBJ databases">
        <title>High recombination rates correlate with genetic variation in Cardiocondyla obscurior ants.</title>
        <authorList>
            <person name="Errbii M."/>
        </authorList>
    </citation>
    <scope>NUCLEOTIDE SEQUENCE [LARGE SCALE GENOMIC DNA]</scope>
    <source>
        <strain evidence="2">Alpha-2009</strain>
        <tissue evidence="2">Whole body</tissue>
    </source>
</reference>
<feature type="compositionally biased region" description="Basic and acidic residues" evidence="1">
    <location>
        <begin position="56"/>
        <end position="66"/>
    </location>
</feature>
<name>A0AAW2FYJ8_9HYME</name>
<accession>A0AAW2FYJ8</accession>
<dbReference type="Proteomes" id="UP001430953">
    <property type="component" value="Unassembled WGS sequence"/>
</dbReference>
<feature type="compositionally biased region" description="Low complexity" evidence="1">
    <location>
        <begin position="160"/>
        <end position="174"/>
    </location>
</feature>
<dbReference type="EMBL" id="JADYXP020000007">
    <property type="protein sequence ID" value="KAL0120305.1"/>
    <property type="molecule type" value="Genomic_DNA"/>
</dbReference>
<evidence type="ECO:0000313" key="3">
    <source>
        <dbReference type="Proteomes" id="UP001430953"/>
    </source>
</evidence>
<comment type="caution">
    <text evidence="2">The sequence shown here is derived from an EMBL/GenBank/DDBJ whole genome shotgun (WGS) entry which is preliminary data.</text>
</comment>
<proteinExistence type="predicted"/>
<feature type="region of interest" description="Disordered" evidence="1">
    <location>
        <begin position="147"/>
        <end position="174"/>
    </location>
</feature>
<dbReference type="AlphaFoldDB" id="A0AAW2FYJ8"/>
<evidence type="ECO:0000256" key="1">
    <source>
        <dbReference type="SAM" id="MobiDB-lite"/>
    </source>
</evidence>
<keyword evidence="3" id="KW-1185">Reference proteome</keyword>
<protein>
    <submittedName>
        <fullName evidence="2">Uncharacterized protein</fullName>
    </submittedName>
</protein>
<gene>
    <name evidence="2" type="ORF">PUN28_008156</name>
</gene>
<sequence>MTRIVRCVSIMPPIIRRVLTTRDEKADKTIEISRASSRHSLRKEQVARTSGVGPNRARDYRRRPDDVETTSNRSAPVPQHASARTHERAHGYGGHVGVRAARRPISLPPGALIPYRRAAYRRERDVRSSFSGHLSHVRPTVSLMTYPRNGRTLRPRGNTAGSRAVGSVASRRRS</sequence>
<organism evidence="2 3">
    <name type="scientific">Cardiocondyla obscurior</name>
    <dbReference type="NCBI Taxonomy" id="286306"/>
    <lineage>
        <taxon>Eukaryota</taxon>
        <taxon>Metazoa</taxon>
        <taxon>Ecdysozoa</taxon>
        <taxon>Arthropoda</taxon>
        <taxon>Hexapoda</taxon>
        <taxon>Insecta</taxon>
        <taxon>Pterygota</taxon>
        <taxon>Neoptera</taxon>
        <taxon>Endopterygota</taxon>
        <taxon>Hymenoptera</taxon>
        <taxon>Apocrita</taxon>
        <taxon>Aculeata</taxon>
        <taxon>Formicoidea</taxon>
        <taxon>Formicidae</taxon>
        <taxon>Myrmicinae</taxon>
        <taxon>Cardiocondyla</taxon>
    </lineage>
</organism>